<feature type="region of interest" description="Disordered" evidence="1">
    <location>
        <begin position="48"/>
        <end position="70"/>
    </location>
</feature>
<dbReference type="InterPro" id="IPR004242">
    <property type="entry name" value="Transposase_21"/>
</dbReference>
<protein>
    <submittedName>
        <fullName evidence="2">Uncharacterized protein</fullName>
    </submittedName>
</protein>
<dbReference type="Pfam" id="PF02992">
    <property type="entry name" value="Transposase_21"/>
    <property type="match status" value="1"/>
</dbReference>
<feature type="compositionally biased region" description="Polar residues" evidence="1">
    <location>
        <begin position="50"/>
        <end position="67"/>
    </location>
</feature>
<reference evidence="2" key="1">
    <citation type="submission" date="2021-03" db="EMBL/GenBank/DDBJ databases">
        <title>Draft genome sequence of rust myrtle Austropuccinia psidii MF-1, a brazilian biotype.</title>
        <authorList>
            <person name="Quecine M.C."/>
            <person name="Pachon D.M.R."/>
            <person name="Bonatelli M.L."/>
            <person name="Correr F.H."/>
            <person name="Franceschini L.M."/>
            <person name="Leite T.F."/>
            <person name="Margarido G.R.A."/>
            <person name="Almeida C.A."/>
            <person name="Ferrarezi J.A."/>
            <person name="Labate C.A."/>
        </authorList>
    </citation>
    <scope>NUCLEOTIDE SEQUENCE</scope>
    <source>
        <strain evidence="2">MF-1</strain>
    </source>
</reference>
<dbReference type="Proteomes" id="UP000765509">
    <property type="component" value="Unassembled WGS sequence"/>
</dbReference>
<dbReference type="AlphaFoldDB" id="A0A9Q3BZR1"/>
<proteinExistence type="predicted"/>
<evidence type="ECO:0000313" key="3">
    <source>
        <dbReference type="Proteomes" id="UP000765509"/>
    </source>
</evidence>
<accession>A0A9Q3BZR1</accession>
<dbReference type="EMBL" id="AVOT02003514">
    <property type="protein sequence ID" value="MBW0473736.1"/>
    <property type="molecule type" value="Genomic_DNA"/>
</dbReference>
<comment type="caution">
    <text evidence="2">The sequence shown here is derived from an EMBL/GenBank/DDBJ whole genome shotgun (WGS) entry which is preliminary data.</text>
</comment>
<evidence type="ECO:0000313" key="2">
    <source>
        <dbReference type="EMBL" id="MBW0473736.1"/>
    </source>
</evidence>
<sequence>MEFCTCPSCRQYNITSGNGSTRQGLYVNRSTRLRHWAKVSKQEESHITHRLSQSSLSHQENPSTYPPTDNEVIIESDESITKIDNTYNSKLTSLISYFIMWLYLVCGISRANCRRARDMLVHIIHIISQKGHPTNIQLPHVPCDIQTISKNLHLDVSFDRYACCPSCYSLYDIEVAPQDCTYKRTISSNQCYTELFRDQKIHALPHITLTPQNLHSKHPPRSIGQIRLRGQPRLCNPKTTFISQSVIAWVRWLLNIPGVEACLDEWECKVSLQQGEVIFDVAQGSVWKKSLSPNSSNQSLQLRFALFVDWFNPRGNKIAGKQLSMGILVLYCLNLPPRERFQPKYTCLAGLIPLPNQPNMITTNHILKPLVDELIKINVVKIPTPNNPRGREVVIQLVCLIGDIVATHKVAGFLSHSAKKFCSWCELQDHDRKELKLGEPRKQNQVLATSNRWNEA</sequence>
<evidence type="ECO:0000256" key="1">
    <source>
        <dbReference type="SAM" id="MobiDB-lite"/>
    </source>
</evidence>
<gene>
    <name evidence="2" type="ORF">O181_013451</name>
</gene>
<name>A0A9Q3BZR1_9BASI</name>
<keyword evidence="3" id="KW-1185">Reference proteome</keyword>
<organism evidence="2 3">
    <name type="scientific">Austropuccinia psidii MF-1</name>
    <dbReference type="NCBI Taxonomy" id="1389203"/>
    <lineage>
        <taxon>Eukaryota</taxon>
        <taxon>Fungi</taxon>
        <taxon>Dikarya</taxon>
        <taxon>Basidiomycota</taxon>
        <taxon>Pucciniomycotina</taxon>
        <taxon>Pucciniomycetes</taxon>
        <taxon>Pucciniales</taxon>
        <taxon>Sphaerophragmiaceae</taxon>
        <taxon>Austropuccinia</taxon>
    </lineage>
</organism>